<gene>
    <name evidence="1" type="ORF">RAS12_02245</name>
</gene>
<name>A0ABY9M3C3_9BURK</name>
<dbReference type="RefSeq" id="WP_306944875.1">
    <property type="nucleotide sequence ID" value="NZ_CP132976.1"/>
</dbReference>
<proteinExistence type="predicted"/>
<keyword evidence="2" id="KW-1185">Reference proteome</keyword>
<dbReference type="CDD" id="cd20690">
    <property type="entry name" value="CdiI_BpE479-like"/>
    <property type="match status" value="1"/>
</dbReference>
<dbReference type="Proteomes" id="UP001234798">
    <property type="component" value="Chromosome"/>
</dbReference>
<reference evidence="1 2" key="1">
    <citation type="submission" date="2023-08" db="EMBL/GenBank/DDBJ databases">
        <title>Achromobacter seleniivolatilans sp. nov., isolated from seleniferous soil.</title>
        <authorList>
            <person name="Zhang S."/>
            <person name="Li K."/>
            <person name="Peng J."/>
            <person name="Zhao Q."/>
            <person name="Wang H."/>
            <person name="Guo Y."/>
        </authorList>
    </citation>
    <scope>NUCLEOTIDE SEQUENCE [LARGE SCALE GENOMIC DNA]</scope>
    <source>
        <strain evidence="1 2">R39</strain>
    </source>
</reference>
<sequence length="121" mass="13866">MAMLISVGEGSGPPGAGWSVSEGVFDCIVEATRKLFKDDEVCCLNEIYSPLDDQGQNFIVLDYVDVRCFNLFYSYCKRAMEDFPRSERGGVVPESHIPGILWNWAEVLRLRREDSRYRTFK</sequence>
<accession>A0ABY9M3C3</accession>
<evidence type="ECO:0000313" key="2">
    <source>
        <dbReference type="Proteomes" id="UP001234798"/>
    </source>
</evidence>
<evidence type="ECO:0000313" key="1">
    <source>
        <dbReference type="EMBL" id="WMD21210.1"/>
    </source>
</evidence>
<dbReference type="EMBL" id="CP132976">
    <property type="protein sequence ID" value="WMD21210.1"/>
    <property type="molecule type" value="Genomic_DNA"/>
</dbReference>
<protein>
    <submittedName>
        <fullName evidence="1">Uncharacterized protein</fullName>
    </submittedName>
</protein>
<organism evidence="1 2">
    <name type="scientific">Achromobacter seleniivolatilans</name>
    <dbReference type="NCBI Taxonomy" id="3047478"/>
    <lineage>
        <taxon>Bacteria</taxon>
        <taxon>Pseudomonadati</taxon>
        <taxon>Pseudomonadota</taxon>
        <taxon>Betaproteobacteria</taxon>
        <taxon>Burkholderiales</taxon>
        <taxon>Alcaligenaceae</taxon>
        <taxon>Achromobacter</taxon>
    </lineage>
</organism>